<feature type="compositionally biased region" description="Low complexity" evidence="1">
    <location>
        <begin position="18"/>
        <end position="41"/>
    </location>
</feature>
<feature type="non-terminal residue" evidence="2">
    <location>
        <position position="41"/>
    </location>
</feature>
<sequence length="41" mass="4268">CRNAAPTPTPRSRRRSRSSPSPTGSRPPSGSSGTPRRSCSA</sequence>
<name>A0A6J4TFE1_9ACTN</name>
<evidence type="ECO:0000313" key="2">
    <source>
        <dbReference type="EMBL" id="CAA9521734.1"/>
    </source>
</evidence>
<accession>A0A6J4TFE1</accession>
<protein>
    <submittedName>
        <fullName evidence="2">Uncharacterized protein</fullName>
    </submittedName>
</protein>
<feature type="non-terminal residue" evidence="2">
    <location>
        <position position="1"/>
    </location>
</feature>
<gene>
    <name evidence="2" type="ORF">AVDCRST_MAG30-3088</name>
</gene>
<proteinExistence type="predicted"/>
<dbReference type="AlphaFoldDB" id="A0A6J4TFE1"/>
<feature type="region of interest" description="Disordered" evidence="1">
    <location>
        <begin position="1"/>
        <end position="41"/>
    </location>
</feature>
<dbReference type="EMBL" id="CADCVS010000395">
    <property type="protein sequence ID" value="CAA9521734.1"/>
    <property type="molecule type" value="Genomic_DNA"/>
</dbReference>
<evidence type="ECO:0000256" key="1">
    <source>
        <dbReference type="SAM" id="MobiDB-lite"/>
    </source>
</evidence>
<reference evidence="2" key="1">
    <citation type="submission" date="2020-02" db="EMBL/GenBank/DDBJ databases">
        <authorList>
            <person name="Meier V. D."/>
        </authorList>
    </citation>
    <scope>NUCLEOTIDE SEQUENCE</scope>
    <source>
        <strain evidence="2">AVDCRST_MAG30</strain>
    </source>
</reference>
<organism evidence="2">
    <name type="scientific">uncultured Solirubrobacteraceae bacterium</name>
    <dbReference type="NCBI Taxonomy" id="1162706"/>
    <lineage>
        <taxon>Bacteria</taxon>
        <taxon>Bacillati</taxon>
        <taxon>Actinomycetota</taxon>
        <taxon>Thermoleophilia</taxon>
        <taxon>Solirubrobacterales</taxon>
        <taxon>Solirubrobacteraceae</taxon>
        <taxon>environmental samples</taxon>
    </lineage>
</organism>